<dbReference type="EMBL" id="CAJNJA010011586">
    <property type="protein sequence ID" value="CAE7275158.1"/>
    <property type="molecule type" value="Genomic_DNA"/>
</dbReference>
<dbReference type="Proteomes" id="UP000601435">
    <property type="component" value="Unassembled WGS sequence"/>
</dbReference>
<evidence type="ECO:0000313" key="2">
    <source>
        <dbReference type="Proteomes" id="UP000601435"/>
    </source>
</evidence>
<keyword evidence="2" id="KW-1185">Reference proteome</keyword>
<gene>
    <name evidence="1" type="ORF">SNEC2469_LOCUS6666</name>
</gene>
<reference evidence="1" key="1">
    <citation type="submission" date="2021-02" db="EMBL/GenBank/DDBJ databases">
        <authorList>
            <person name="Dougan E. K."/>
            <person name="Rhodes N."/>
            <person name="Thang M."/>
            <person name="Chan C."/>
        </authorList>
    </citation>
    <scope>NUCLEOTIDE SEQUENCE</scope>
</reference>
<feature type="non-terminal residue" evidence="1">
    <location>
        <position position="1"/>
    </location>
</feature>
<organism evidence="1 2">
    <name type="scientific">Symbiodinium necroappetens</name>
    <dbReference type="NCBI Taxonomy" id="1628268"/>
    <lineage>
        <taxon>Eukaryota</taxon>
        <taxon>Sar</taxon>
        <taxon>Alveolata</taxon>
        <taxon>Dinophyceae</taxon>
        <taxon>Suessiales</taxon>
        <taxon>Symbiodiniaceae</taxon>
        <taxon>Symbiodinium</taxon>
    </lineage>
</organism>
<dbReference type="AlphaFoldDB" id="A0A812N7G9"/>
<name>A0A812N7G9_9DINO</name>
<accession>A0A812N7G9</accession>
<sequence length="211" mass="24003">MSCPSCSIAEIAGRILGLYNPGATDEKPALNPDHTVNWVKWHELLKDSKLPYMTFDPPQKKVGFSKSCRNCYFFPPRSWIGKAPPCCFADCLQHQYGPYSHLQISDADAWLGKMLQRDAPNCPDFLRGVWWMRDNVANETMLTFQDGEWRQDGRVGMKDAGTNWTTGTSMFGSLLAAIKRFPVTFEIEPGENPKWMGLRNGDDWIYLLGEE</sequence>
<dbReference type="OrthoDB" id="424261at2759"/>
<evidence type="ECO:0000313" key="1">
    <source>
        <dbReference type="EMBL" id="CAE7275158.1"/>
    </source>
</evidence>
<proteinExistence type="predicted"/>
<protein>
    <submittedName>
        <fullName evidence="1">Uncharacterized protein</fullName>
    </submittedName>
</protein>
<comment type="caution">
    <text evidence="1">The sequence shown here is derived from an EMBL/GenBank/DDBJ whole genome shotgun (WGS) entry which is preliminary data.</text>
</comment>